<evidence type="ECO:0000259" key="11">
    <source>
        <dbReference type="PROSITE" id="PS51760"/>
    </source>
</evidence>
<keyword evidence="8 9" id="KW-0624">Polysaccharide degradation</keyword>
<dbReference type="InterPro" id="IPR017853">
    <property type="entry name" value="GH"/>
</dbReference>
<dbReference type="PANTHER" id="PTHR31490:SF88">
    <property type="entry name" value="BETA-XYLANASE"/>
    <property type="match status" value="1"/>
</dbReference>
<keyword evidence="6 9" id="KW-0119">Carbohydrate metabolism</keyword>
<dbReference type="InterPro" id="IPR001000">
    <property type="entry name" value="GH10_dom"/>
</dbReference>
<comment type="caution">
    <text evidence="12">The sequence shown here is derived from an EMBL/GenBank/DDBJ whole genome shotgun (WGS) entry which is preliminary data.</text>
</comment>
<keyword evidence="10" id="KW-1133">Transmembrane helix</keyword>
<accession>A0A1G2JRK7</accession>
<dbReference type="SUPFAM" id="SSF51445">
    <property type="entry name" value="(Trans)glycosidases"/>
    <property type="match status" value="1"/>
</dbReference>
<dbReference type="EC" id="3.2.1.8" evidence="9"/>
<sequence>MKILKPAFIIVIILIIAGIYKYIDDQNMGIDLLKSNDWSSFPGATLSDNGVHFQPLGRIIVHQDGSQGQENPPINLSGEYLLIKGDFKITAKLLEIDKQASLRLYSSPPIIYDQWRSETPSVDININLTKNILTTRIWDGSSSNSIDVRTFKVRFPSKITISIEHIKDQIIFLIDDYVIGNMPDHSIFENDTIWFGTDGDPNSSGWILASLNAKAINQGSVKIINAPLFAINQNNFNSLRNLAVANYLKLKIGSAIALEPLLINPKYRELALSQFSIITPENSMKPSFIQPLPNTYDFTKADSLVDIALKNNIIVHGHVLLYDKSTPDWMTNSLINDREKIMISHIENVVGRYKGKVAEWDVINEFLSNKNSLYENKGTGLKPNIWFEALGEKYIDLAFEIAHKADPSSKLYLNDYGLENDGQRWDALLSLVKRLKERKVPIDGIGFQAHIYGDGDYINKDQLKKHMEILNKLGLLVRISEIDVIADDPEEQINQYTTVLDVCINQSNCTSYTTWGITDLYGSTTKSDRYPLVYGNSLLWDKDLKPKPAFYALQEKLKY</sequence>
<feature type="domain" description="GH10" evidence="11">
    <location>
        <begin position="233"/>
        <end position="556"/>
    </location>
</feature>
<evidence type="ECO:0000313" key="13">
    <source>
        <dbReference type="Proteomes" id="UP000178935"/>
    </source>
</evidence>
<dbReference type="Gene3D" id="3.20.20.80">
    <property type="entry name" value="Glycosidases"/>
    <property type="match status" value="1"/>
</dbReference>
<name>A0A1G2JRK7_9BACT</name>
<feature type="transmembrane region" description="Helical" evidence="10">
    <location>
        <begin position="7"/>
        <end position="23"/>
    </location>
</feature>
<evidence type="ECO:0000256" key="6">
    <source>
        <dbReference type="ARBA" id="ARBA00023277"/>
    </source>
</evidence>
<dbReference type="GO" id="GO:0031176">
    <property type="term" value="F:endo-1,4-beta-xylanase activity"/>
    <property type="evidence" value="ECO:0007669"/>
    <property type="project" value="UniProtKB-EC"/>
</dbReference>
<dbReference type="GO" id="GO:0045493">
    <property type="term" value="P:xylan catabolic process"/>
    <property type="evidence" value="ECO:0007669"/>
    <property type="project" value="UniProtKB-KW"/>
</dbReference>
<dbReference type="Pfam" id="PF00331">
    <property type="entry name" value="Glyco_hydro_10"/>
    <property type="match status" value="1"/>
</dbReference>
<dbReference type="PANTHER" id="PTHR31490">
    <property type="entry name" value="GLYCOSYL HYDROLASE"/>
    <property type="match status" value="1"/>
</dbReference>
<keyword evidence="4" id="KW-0732">Signal</keyword>
<evidence type="ECO:0000256" key="3">
    <source>
        <dbReference type="ARBA" id="ARBA00022651"/>
    </source>
</evidence>
<comment type="catalytic activity">
    <reaction evidence="1 9">
        <text>Endohydrolysis of (1-&gt;4)-beta-D-xylosidic linkages in xylans.</text>
        <dbReference type="EC" id="3.2.1.8"/>
    </reaction>
</comment>
<dbReference type="PROSITE" id="PS51760">
    <property type="entry name" value="GH10_2"/>
    <property type="match status" value="1"/>
</dbReference>
<evidence type="ECO:0000256" key="7">
    <source>
        <dbReference type="ARBA" id="ARBA00023295"/>
    </source>
</evidence>
<keyword evidence="3" id="KW-0858">Xylan degradation</keyword>
<evidence type="ECO:0000256" key="8">
    <source>
        <dbReference type="ARBA" id="ARBA00023326"/>
    </source>
</evidence>
<dbReference type="InterPro" id="IPR044846">
    <property type="entry name" value="GH10"/>
</dbReference>
<evidence type="ECO:0000256" key="2">
    <source>
        <dbReference type="ARBA" id="ARBA00007495"/>
    </source>
</evidence>
<evidence type="ECO:0000256" key="1">
    <source>
        <dbReference type="ARBA" id="ARBA00000681"/>
    </source>
</evidence>
<proteinExistence type="inferred from homology"/>
<evidence type="ECO:0000256" key="9">
    <source>
        <dbReference type="RuleBase" id="RU361174"/>
    </source>
</evidence>
<keyword evidence="10" id="KW-0472">Membrane</keyword>
<keyword evidence="7 9" id="KW-0326">Glycosidase</keyword>
<dbReference type="EMBL" id="MHPU01000002">
    <property type="protein sequence ID" value="OGZ89789.1"/>
    <property type="molecule type" value="Genomic_DNA"/>
</dbReference>
<evidence type="ECO:0000256" key="10">
    <source>
        <dbReference type="SAM" id="Phobius"/>
    </source>
</evidence>
<keyword evidence="10" id="KW-0812">Transmembrane</keyword>
<dbReference type="PRINTS" id="PR00134">
    <property type="entry name" value="GLHYDRLASE10"/>
</dbReference>
<evidence type="ECO:0000313" key="12">
    <source>
        <dbReference type="EMBL" id="OGZ89789.1"/>
    </source>
</evidence>
<dbReference type="SMART" id="SM00633">
    <property type="entry name" value="Glyco_10"/>
    <property type="match status" value="1"/>
</dbReference>
<evidence type="ECO:0000256" key="5">
    <source>
        <dbReference type="ARBA" id="ARBA00022801"/>
    </source>
</evidence>
<dbReference type="AlphaFoldDB" id="A0A1G2JRK7"/>
<comment type="similarity">
    <text evidence="2 9">Belongs to the glycosyl hydrolase 10 (cellulase F) family.</text>
</comment>
<gene>
    <name evidence="12" type="ORF">A2561_00025</name>
</gene>
<protein>
    <recommendedName>
        <fullName evidence="9">Beta-xylanase</fullName>
        <ecNumber evidence="9">3.2.1.8</ecNumber>
    </recommendedName>
</protein>
<keyword evidence="5 9" id="KW-0378">Hydrolase</keyword>
<dbReference type="Proteomes" id="UP000178935">
    <property type="component" value="Unassembled WGS sequence"/>
</dbReference>
<reference evidence="12 13" key="1">
    <citation type="journal article" date="2016" name="Nat. Commun.">
        <title>Thousands of microbial genomes shed light on interconnected biogeochemical processes in an aquifer system.</title>
        <authorList>
            <person name="Anantharaman K."/>
            <person name="Brown C.T."/>
            <person name="Hug L.A."/>
            <person name="Sharon I."/>
            <person name="Castelle C.J."/>
            <person name="Probst A.J."/>
            <person name="Thomas B.C."/>
            <person name="Singh A."/>
            <person name="Wilkins M.J."/>
            <person name="Karaoz U."/>
            <person name="Brodie E.L."/>
            <person name="Williams K.H."/>
            <person name="Hubbard S.S."/>
            <person name="Banfield J.F."/>
        </authorList>
    </citation>
    <scope>NUCLEOTIDE SEQUENCE [LARGE SCALE GENOMIC DNA]</scope>
</reference>
<organism evidence="12 13">
    <name type="scientific">Candidatus Staskawiczbacteria bacterium RIFOXYD1_FULL_32_13</name>
    <dbReference type="NCBI Taxonomy" id="1802234"/>
    <lineage>
        <taxon>Bacteria</taxon>
        <taxon>Candidatus Staskawicziibacteriota</taxon>
    </lineage>
</organism>
<evidence type="ECO:0000256" key="4">
    <source>
        <dbReference type="ARBA" id="ARBA00022729"/>
    </source>
</evidence>